<evidence type="ECO:0000313" key="2">
    <source>
        <dbReference type="EMBL" id="KAE8352609.1"/>
    </source>
</evidence>
<accession>A0A5N6Z7E4</accession>
<dbReference type="EMBL" id="ML739124">
    <property type="protein sequence ID" value="KAE8352609.1"/>
    <property type="molecule type" value="Genomic_DNA"/>
</dbReference>
<dbReference type="AlphaFoldDB" id="A0A5N6Z7E4"/>
<evidence type="ECO:0000256" key="1">
    <source>
        <dbReference type="SAM" id="Coils"/>
    </source>
</evidence>
<reference evidence="3" key="1">
    <citation type="submission" date="2019-04" db="EMBL/GenBank/DDBJ databases">
        <title>Friends and foes A comparative genomics studyof 23 Aspergillus species from section Flavi.</title>
        <authorList>
            <consortium name="DOE Joint Genome Institute"/>
            <person name="Kjaerbolling I."/>
            <person name="Vesth T."/>
            <person name="Frisvad J.C."/>
            <person name="Nybo J.L."/>
            <person name="Theobald S."/>
            <person name="Kildgaard S."/>
            <person name="Isbrandt T."/>
            <person name="Kuo A."/>
            <person name="Sato A."/>
            <person name="Lyhne E.K."/>
            <person name="Kogle M.E."/>
            <person name="Wiebenga A."/>
            <person name="Kun R.S."/>
            <person name="Lubbers R.J."/>
            <person name="Makela M.R."/>
            <person name="Barry K."/>
            <person name="Chovatia M."/>
            <person name="Clum A."/>
            <person name="Daum C."/>
            <person name="Haridas S."/>
            <person name="He G."/>
            <person name="LaButti K."/>
            <person name="Lipzen A."/>
            <person name="Mondo S."/>
            <person name="Riley R."/>
            <person name="Salamov A."/>
            <person name="Simmons B.A."/>
            <person name="Magnuson J.K."/>
            <person name="Henrissat B."/>
            <person name="Mortensen U.H."/>
            <person name="Larsen T.O."/>
            <person name="Devries R.P."/>
            <person name="Grigoriev I.V."/>
            <person name="Machida M."/>
            <person name="Baker S.E."/>
            <person name="Andersen M.R."/>
        </authorList>
    </citation>
    <scope>NUCLEOTIDE SEQUENCE [LARGE SCALE GENOMIC DNA]</scope>
    <source>
        <strain evidence="3">CBS 553.77</strain>
    </source>
</reference>
<dbReference type="Proteomes" id="UP000327118">
    <property type="component" value="Unassembled WGS sequence"/>
</dbReference>
<proteinExistence type="predicted"/>
<keyword evidence="1" id="KW-0175">Coiled coil</keyword>
<keyword evidence="3" id="KW-1185">Reference proteome</keyword>
<protein>
    <submittedName>
        <fullName evidence="2">Uncharacterized protein</fullName>
    </submittedName>
</protein>
<name>A0A5N6Z7E4_9EURO</name>
<evidence type="ECO:0000313" key="3">
    <source>
        <dbReference type="Proteomes" id="UP000327118"/>
    </source>
</evidence>
<sequence length="172" mass="19783">MRGRNRNGNNRTANLWENFRRIDNQLDNIKADIAMLRAEYERIGEMLYLISIGSSIYGAQSGRAAADLDLYNEGLRTDVEVFENIYGLSLEHVDSLVAFRNLFVLSVIDHMATIQYYTRNEPSNALVSEHQNLLDLVKARLEDAADRSCDRPEIHRACRRYWAVVSAEQEDD</sequence>
<gene>
    <name evidence="2" type="ORF">BDV28DRAFT_148849</name>
</gene>
<feature type="coiled-coil region" evidence="1">
    <location>
        <begin position="19"/>
        <end position="46"/>
    </location>
</feature>
<organism evidence="2 3">
    <name type="scientific">Aspergillus coremiiformis</name>
    <dbReference type="NCBI Taxonomy" id="138285"/>
    <lineage>
        <taxon>Eukaryota</taxon>
        <taxon>Fungi</taxon>
        <taxon>Dikarya</taxon>
        <taxon>Ascomycota</taxon>
        <taxon>Pezizomycotina</taxon>
        <taxon>Eurotiomycetes</taxon>
        <taxon>Eurotiomycetidae</taxon>
        <taxon>Eurotiales</taxon>
        <taxon>Aspergillaceae</taxon>
        <taxon>Aspergillus</taxon>
        <taxon>Aspergillus subgen. Circumdati</taxon>
    </lineage>
</organism>